<evidence type="ECO:0000313" key="6">
    <source>
        <dbReference type="Proteomes" id="UP000075799"/>
    </source>
</evidence>
<dbReference type="Gene3D" id="1.10.260.40">
    <property type="entry name" value="lambda repressor-like DNA-binding domains"/>
    <property type="match status" value="1"/>
</dbReference>
<dbReference type="OrthoDB" id="5296175at2"/>
<dbReference type="PROSITE" id="PS50943">
    <property type="entry name" value="HTH_CROC1"/>
    <property type="match status" value="1"/>
</dbReference>
<evidence type="ECO:0000256" key="1">
    <source>
        <dbReference type="ARBA" id="ARBA00023125"/>
    </source>
</evidence>
<name>A0A150WV16_BDEBC</name>
<protein>
    <submittedName>
        <fullName evidence="4">Transcriptional regulator</fullName>
    </submittedName>
</protein>
<dbReference type="CDD" id="cd00093">
    <property type="entry name" value="HTH_XRE"/>
    <property type="match status" value="1"/>
</dbReference>
<evidence type="ECO:0000313" key="5">
    <source>
        <dbReference type="Proteomes" id="UP000075391"/>
    </source>
</evidence>
<proteinExistence type="predicted"/>
<dbReference type="PANTHER" id="PTHR46558:SF4">
    <property type="entry name" value="DNA-BIDING PHAGE PROTEIN"/>
    <property type="match status" value="1"/>
</dbReference>
<dbReference type="InterPro" id="IPR001387">
    <property type="entry name" value="Cro/C1-type_HTH"/>
</dbReference>
<gene>
    <name evidence="4" type="ORF">AZI85_13845</name>
    <name evidence="3" type="ORF">AZI87_00260</name>
</gene>
<sequence>MRQKNMLADFLKQKRVSAGLSQRDVADKLGYSTPQFISNWERGVSHPPINALKKLGELYKVSADDLFEVTLNATIQEVTQDLRRKFAGSKAR</sequence>
<dbReference type="SMART" id="SM00530">
    <property type="entry name" value="HTH_XRE"/>
    <property type="match status" value="1"/>
</dbReference>
<dbReference type="Proteomes" id="UP000075391">
    <property type="component" value="Unassembled WGS sequence"/>
</dbReference>
<dbReference type="Proteomes" id="UP000075799">
    <property type="component" value="Unassembled WGS sequence"/>
</dbReference>
<dbReference type="RefSeq" id="WP_063204459.1">
    <property type="nucleotide sequence ID" value="NZ_CP168967.1"/>
</dbReference>
<evidence type="ECO:0000313" key="4">
    <source>
        <dbReference type="EMBL" id="KYG70226.1"/>
    </source>
</evidence>
<comment type="caution">
    <text evidence="4">The sequence shown here is derived from an EMBL/GenBank/DDBJ whole genome shotgun (WGS) entry which is preliminary data.</text>
</comment>
<organism evidence="4 5">
    <name type="scientific">Bdellovibrio bacteriovorus</name>
    <dbReference type="NCBI Taxonomy" id="959"/>
    <lineage>
        <taxon>Bacteria</taxon>
        <taxon>Pseudomonadati</taxon>
        <taxon>Bdellovibrionota</taxon>
        <taxon>Bdellovibrionia</taxon>
        <taxon>Bdellovibrionales</taxon>
        <taxon>Pseudobdellovibrionaceae</taxon>
        <taxon>Bdellovibrio</taxon>
    </lineage>
</organism>
<evidence type="ECO:0000259" key="2">
    <source>
        <dbReference type="PROSITE" id="PS50943"/>
    </source>
</evidence>
<reference evidence="5 6" key="1">
    <citation type="submission" date="2016-03" db="EMBL/GenBank/DDBJ databases">
        <authorList>
            <person name="Ploux O."/>
        </authorList>
    </citation>
    <scope>NUCLEOTIDE SEQUENCE [LARGE SCALE GENOMIC DNA]</scope>
    <source>
        <strain evidence="4 5">BER2</strain>
        <strain evidence="3 6">EC13</strain>
    </source>
</reference>
<dbReference type="InterPro" id="IPR010982">
    <property type="entry name" value="Lambda_DNA-bd_dom_sf"/>
</dbReference>
<feature type="domain" description="HTH cro/C1-type" evidence="2">
    <location>
        <begin position="11"/>
        <end position="66"/>
    </location>
</feature>
<dbReference type="EMBL" id="LUKF01000002">
    <property type="protein sequence ID" value="KYG70226.1"/>
    <property type="molecule type" value="Genomic_DNA"/>
</dbReference>
<dbReference type="AlphaFoldDB" id="A0A150WV16"/>
<dbReference type="Pfam" id="PF01381">
    <property type="entry name" value="HTH_3"/>
    <property type="match status" value="1"/>
</dbReference>
<dbReference type="GO" id="GO:0003677">
    <property type="term" value="F:DNA binding"/>
    <property type="evidence" value="ECO:0007669"/>
    <property type="project" value="UniProtKB-KW"/>
</dbReference>
<evidence type="ECO:0000313" key="3">
    <source>
        <dbReference type="EMBL" id="KYG67754.1"/>
    </source>
</evidence>
<dbReference type="SUPFAM" id="SSF47413">
    <property type="entry name" value="lambda repressor-like DNA-binding domains"/>
    <property type="match status" value="1"/>
</dbReference>
<accession>A0A150WV16</accession>
<keyword evidence="1" id="KW-0238">DNA-binding</keyword>
<dbReference type="EMBL" id="LUKD01000001">
    <property type="protein sequence ID" value="KYG67754.1"/>
    <property type="molecule type" value="Genomic_DNA"/>
</dbReference>
<dbReference type="PANTHER" id="PTHR46558">
    <property type="entry name" value="TRACRIPTIONAL REGULATORY PROTEIN-RELATED-RELATED"/>
    <property type="match status" value="1"/>
</dbReference>